<sequence length="194" mass="22438">MIEFLRGWIINIVIISILITILEAIIPNNSFKSYIKMVGGFLIIIALINPFINLLTNNINIDKGVFSSIDVNDINYSKEKINSSNEDQIEELYINNMSSAIKSSLESKFSYTVDYINIELLEKGEFKGEIRKVTINLNKKIEKKDKKQNNIVIKKVEIGNKENKDQQIINDKDLKEHLNKEFNIDHKKIYITTD</sequence>
<organism evidence="2 3">
    <name type="scientific">Senegalia massiliensis</name>
    <dbReference type="NCBI Taxonomy" id="1720316"/>
    <lineage>
        <taxon>Bacteria</taxon>
        <taxon>Bacillati</taxon>
        <taxon>Bacillota</taxon>
        <taxon>Clostridia</taxon>
        <taxon>Eubacteriales</taxon>
        <taxon>Clostridiaceae</taxon>
        <taxon>Senegalia</taxon>
    </lineage>
</organism>
<name>A0A845QWZ9_9CLOT</name>
<dbReference type="InterPro" id="IPR014245">
    <property type="entry name" value="Spore_III_AF"/>
</dbReference>
<gene>
    <name evidence="2" type="primary">spoIIIAF</name>
    <name evidence="2" type="ORF">D3Z33_07220</name>
</gene>
<evidence type="ECO:0000313" key="2">
    <source>
        <dbReference type="EMBL" id="NBI06650.1"/>
    </source>
</evidence>
<dbReference type="Pfam" id="PF09581">
    <property type="entry name" value="Spore_III_AF"/>
    <property type="match status" value="1"/>
</dbReference>
<dbReference type="Proteomes" id="UP000467132">
    <property type="component" value="Unassembled WGS sequence"/>
</dbReference>
<dbReference type="AlphaFoldDB" id="A0A845QWZ9"/>
<evidence type="ECO:0000256" key="1">
    <source>
        <dbReference type="SAM" id="Phobius"/>
    </source>
</evidence>
<feature type="transmembrane region" description="Helical" evidence="1">
    <location>
        <begin position="33"/>
        <end position="52"/>
    </location>
</feature>
<proteinExistence type="predicted"/>
<protein>
    <submittedName>
        <fullName evidence="2">Stage III sporulation protein AF</fullName>
    </submittedName>
</protein>
<evidence type="ECO:0000313" key="3">
    <source>
        <dbReference type="Proteomes" id="UP000467132"/>
    </source>
</evidence>
<dbReference type="OrthoDB" id="2375554at2"/>
<reference evidence="2 3" key="1">
    <citation type="submission" date="2018-08" db="EMBL/GenBank/DDBJ databases">
        <title>Murine metabolic-syndrome-specific gut microbial biobank.</title>
        <authorList>
            <person name="Liu C."/>
        </authorList>
    </citation>
    <scope>NUCLEOTIDE SEQUENCE [LARGE SCALE GENOMIC DNA]</scope>
    <source>
        <strain evidence="2 3">583</strain>
    </source>
</reference>
<dbReference type="NCBIfam" id="TIGR02896">
    <property type="entry name" value="spore_III_AF"/>
    <property type="match status" value="1"/>
</dbReference>
<keyword evidence="3" id="KW-1185">Reference proteome</keyword>
<dbReference type="EMBL" id="QXXA01000007">
    <property type="protein sequence ID" value="NBI06650.1"/>
    <property type="molecule type" value="Genomic_DNA"/>
</dbReference>
<keyword evidence="1" id="KW-1133">Transmembrane helix</keyword>
<keyword evidence="1" id="KW-0812">Transmembrane</keyword>
<dbReference type="RefSeq" id="WP_160197134.1">
    <property type="nucleotide sequence ID" value="NZ_QXXA01000007.1"/>
</dbReference>
<feature type="transmembrane region" description="Helical" evidence="1">
    <location>
        <begin position="6"/>
        <end position="26"/>
    </location>
</feature>
<comment type="caution">
    <text evidence="2">The sequence shown here is derived from an EMBL/GenBank/DDBJ whole genome shotgun (WGS) entry which is preliminary data.</text>
</comment>
<keyword evidence="1" id="KW-0472">Membrane</keyword>
<accession>A0A845QWZ9</accession>